<feature type="domain" description="ABC transporter" evidence="5">
    <location>
        <begin position="2"/>
        <end position="231"/>
    </location>
</feature>
<dbReference type="GO" id="GO:0016887">
    <property type="term" value="F:ATP hydrolysis activity"/>
    <property type="evidence" value="ECO:0007669"/>
    <property type="project" value="InterPro"/>
</dbReference>
<dbReference type="AlphaFoldDB" id="A0A0H2ZFY4"/>
<name>A0A0H2ZFY4_PSEAB</name>
<dbReference type="InterPro" id="IPR003439">
    <property type="entry name" value="ABC_transporter-like_ATP-bd"/>
</dbReference>
<comment type="similarity">
    <text evidence="1">Belongs to the ABC transporter superfamily.</text>
</comment>
<dbReference type="RefSeq" id="WP_003137646.1">
    <property type="nucleotide sequence ID" value="NC_008463.1"/>
</dbReference>
<dbReference type="InterPro" id="IPR003593">
    <property type="entry name" value="AAA+_ATPase"/>
</dbReference>
<evidence type="ECO:0000256" key="2">
    <source>
        <dbReference type="ARBA" id="ARBA00022448"/>
    </source>
</evidence>
<dbReference type="KEGG" id="pau:PA14_11620"/>
<evidence type="ECO:0000313" key="7">
    <source>
        <dbReference type="Proteomes" id="UP000000653"/>
    </source>
</evidence>
<accession>A0A0H2ZFY4</accession>
<dbReference type="InterPro" id="IPR027417">
    <property type="entry name" value="P-loop_NTPase"/>
</dbReference>
<evidence type="ECO:0000313" key="6">
    <source>
        <dbReference type="EMBL" id="ABJ13310.1"/>
    </source>
</evidence>
<dbReference type="HOGENOM" id="CLU_000604_1_2_6"/>
<dbReference type="Pfam" id="PF00005">
    <property type="entry name" value="ABC_tran"/>
    <property type="match status" value="1"/>
</dbReference>
<evidence type="ECO:0000256" key="4">
    <source>
        <dbReference type="ARBA" id="ARBA00022840"/>
    </source>
</evidence>
<dbReference type="Proteomes" id="UP000000653">
    <property type="component" value="Chromosome"/>
</dbReference>
<reference evidence="6 7" key="1">
    <citation type="journal article" date="2006" name="Genome Biol.">
        <title>Genomic analysis reveals that Pseudomonas aeruginosa virulence is combinatorial.</title>
        <authorList>
            <person name="Lee D.G."/>
            <person name="Urbach J.M."/>
            <person name="Wu G."/>
            <person name="Liberati N.T."/>
            <person name="Feinbaum R.L."/>
            <person name="Miyata S."/>
            <person name="Diggins L.T."/>
            <person name="He J."/>
            <person name="Saucier M."/>
            <person name="Deziel E."/>
            <person name="Friedman L."/>
            <person name="Li L."/>
            <person name="Grills G."/>
            <person name="Montgomery K."/>
            <person name="Kucherlapati R."/>
            <person name="Rahme L.G."/>
            <person name="Ausubel F.M."/>
        </authorList>
    </citation>
    <scope>NUCLEOTIDE SEQUENCE [LARGE SCALE GENOMIC DNA]</scope>
    <source>
        <strain evidence="6 7">UCBPP-PA14</strain>
    </source>
</reference>
<organism evidence="6 7">
    <name type="scientific">Pseudomonas aeruginosa (strain UCBPP-PA14)</name>
    <dbReference type="NCBI Taxonomy" id="208963"/>
    <lineage>
        <taxon>Bacteria</taxon>
        <taxon>Pseudomonadati</taxon>
        <taxon>Pseudomonadota</taxon>
        <taxon>Gammaproteobacteria</taxon>
        <taxon>Pseudomonadales</taxon>
        <taxon>Pseudomonadaceae</taxon>
        <taxon>Pseudomonas</taxon>
    </lineage>
</organism>
<dbReference type="BioCyc" id="PAER208963:G1G74-967-MONOMER"/>
<dbReference type="SMART" id="SM00382">
    <property type="entry name" value="AAA"/>
    <property type="match status" value="1"/>
</dbReference>
<keyword evidence="2" id="KW-0813">Transport</keyword>
<sequence>MIDIDRLSKRFSGRTVVNDLSFRIDRGEIVGLLGPNGAGKSTTLKMLSGFLAPSAGSIRIFGFDMQDKARQAQKLIGYLPENAPSYGEMTVEGFLAFVASIRDYSGREKRRRIDSAMDCMELRDERRSIIETLSKGFKRRVALAQAILHDPELLLLDEPTDGLDPNQKHQVRQLVKNLSESKIVVISTHILEEVSFMCSRALVINGGRLLADNTPGELRTRSRYHHAVSLSIEAPVDPLAIAMLPGVAGIEGCPDRAGTLTILARPGAQILPALNRLIHGSGWRVSGVRTEHGQLEEVFRQLTRETPA</sequence>
<dbReference type="EMBL" id="CP000438">
    <property type="protein sequence ID" value="ABJ13310.1"/>
    <property type="molecule type" value="Genomic_DNA"/>
</dbReference>
<dbReference type="PANTHER" id="PTHR43335:SF4">
    <property type="entry name" value="ABC TRANSPORTER, ATP-BINDING PROTEIN"/>
    <property type="match status" value="1"/>
</dbReference>
<gene>
    <name evidence="6" type="ordered locus">PA14_11620</name>
</gene>
<proteinExistence type="inferred from homology"/>
<keyword evidence="4" id="KW-0067">ATP-binding</keyword>
<dbReference type="PROSITE" id="PS50893">
    <property type="entry name" value="ABC_TRANSPORTER_2"/>
    <property type="match status" value="1"/>
</dbReference>
<keyword evidence="3" id="KW-0547">Nucleotide-binding</keyword>
<evidence type="ECO:0000256" key="3">
    <source>
        <dbReference type="ARBA" id="ARBA00022741"/>
    </source>
</evidence>
<dbReference type="PANTHER" id="PTHR43335">
    <property type="entry name" value="ABC TRANSPORTER, ATP-BINDING PROTEIN"/>
    <property type="match status" value="1"/>
</dbReference>
<evidence type="ECO:0000256" key="1">
    <source>
        <dbReference type="ARBA" id="ARBA00005417"/>
    </source>
</evidence>
<protein>
    <submittedName>
        <fullName evidence="6">Probable ABC transporter</fullName>
    </submittedName>
</protein>
<dbReference type="GO" id="GO:0005524">
    <property type="term" value="F:ATP binding"/>
    <property type="evidence" value="ECO:0007669"/>
    <property type="project" value="UniProtKB-KW"/>
</dbReference>
<dbReference type="CDD" id="cd03230">
    <property type="entry name" value="ABC_DR_subfamily_A"/>
    <property type="match status" value="1"/>
</dbReference>
<dbReference type="Gene3D" id="3.40.50.300">
    <property type="entry name" value="P-loop containing nucleotide triphosphate hydrolases"/>
    <property type="match status" value="1"/>
</dbReference>
<dbReference type="SUPFAM" id="SSF52540">
    <property type="entry name" value="P-loop containing nucleoside triphosphate hydrolases"/>
    <property type="match status" value="1"/>
</dbReference>
<evidence type="ECO:0000259" key="5">
    <source>
        <dbReference type="PROSITE" id="PS50893"/>
    </source>
</evidence>